<dbReference type="InterPro" id="IPR003835">
    <property type="entry name" value="Glyco_trans_19"/>
</dbReference>
<evidence type="ECO:0000313" key="2">
    <source>
        <dbReference type="Proteomes" id="UP001154265"/>
    </source>
</evidence>
<comment type="caution">
    <text evidence="1">The sequence shown here is derived from an EMBL/GenBank/DDBJ whole genome shotgun (WGS) entry which is preliminary data.</text>
</comment>
<accession>A0ABT6EVH5</accession>
<sequence length="466" mass="51502">MVTHRMEQSLKPQDTAEPLDILILSNGPGELATWVYPVLRAFAPVTIPLRISLVLAPCPHASGQEAAIAQAYGGIDRVQGAEHFWPFLLWGQTKDHWDWSKRGVVLFLGGDQFFAVVLAKRLGYGCVVYAEWEARWLAWVDRVGLRRGDGQPIADRYRHKVEIIGDLMSESGTRDGDPRAAVYAKLGIAADRPLVALMPGSKANKLKIGVPLCVGIGDRLHQGQPDVCCIIPVAPSLTLEHLASYADPDQNSDFKYSGGIDATLVQPETGLPYLLTPQGAKIYLWQDVPNYDLLSCVQICVTTVGANTAELASLAIPMIVLLPAQQLRISRVHSWEGLAGMLVDLPAIGYWWTRLVFWLVVFHGLGWRRSWQFLTSSETNWDLVKEGLGLRAWPNLWAGKEIVPELVGPLEPADVADQIRDYLDHPHRLQEMRHALEEVRGQPGAAQALVNMVMTVGEMAAEDTLP</sequence>
<proteinExistence type="predicted"/>
<reference evidence="1" key="2">
    <citation type="submission" date="2022-01" db="EMBL/GenBank/DDBJ databases">
        <authorList>
            <person name="Zivanovic Y."/>
            <person name="Moreira D."/>
            <person name="Lopez-Garcia P."/>
        </authorList>
    </citation>
    <scope>NUCLEOTIDE SEQUENCE</scope>
    <source>
        <strain evidence="1">G9</strain>
    </source>
</reference>
<evidence type="ECO:0000313" key="1">
    <source>
        <dbReference type="EMBL" id="MDG2989392.1"/>
    </source>
</evidence>
<dbReference type="PANTHER" id="PTHR30372:SF6">
    <property type="entry name" value="LIPID-A-DISACCHARIDE SYNTHASE"/>
    <property type="match status" value="1"/>
</dbReference>
<keyword evidence="2" id="KW-1185">Reference proteome</keyword>
<gene>
    <name evidence="1" type="ORF">L3556_00375</name>
</gene>
<protein>
    <submittedName>
        <fullName evidence="1">Lipid-A-disaccharide synthase</fullName>
    </submittedName>
</protein>
<dbReference type="RefSeq" id="WP_277865318.1">
    <property type="nucleotide sequence ID" value="NZ_JAKKUT010000001.1"/>
</dbReference>
<organism evidence="1 2">
    <name type="scientific">Candidatus Synechococcus calcipolaris G9</name>
    <dbReference type="NCBI Taxonomy" id="1497997"/>
    <lineage>
        <taxon>Bacteria</taxon>
        <taxon>Bacillati</taxon>
        <taxon>Cyanobacteriota</taxon>
        <taxon>Cyanophyceae</taxon>
        <taxon>Synechococcales</taxon>
        <taxon>Synechococcaceae</taxon>
        <taxon>Synechococcus</taxon>
    </lineage>
</organism>
<reference evidence="1" key="1">
    <citation type="journal article" date="2022" name="Genome Biol. Evol.">
        <title>A New Gene Family Diagnostic for Intracellular Biomineralization of Amorphous Ca Carbonates by Cyanobacteria.</title>
        <authorList>
            <person name="Benzerara K."/>
            <person name="Duprat E."/>
            <person name="Bitard-Feildel T."/>
            <person name="Caumes G."/>
            <person name="Cassier-Chauvat C."/>
            <person name="Chauvat F."/>
            <person name="Dezi M."/>
            <person name="Diop S.I."/>
            <person name="Gaschignard G."/>
            <person name="Gorgen S."/>
            <person name="Gugger M."/>
            <person name="Lopez-Garcia P."/>
            <person name="Millet M."/>
            <person name="Skouri-Panet F."/>
            <person name="Moreira D."/>
            <person name="Callebaut I."/>
        </authorList>
    </citation>
    <scope>NUCLEOTIDE SEQUENCE</scope>
    <source>
        <strain evidence="1">G9</strain>
    </source>
</reference>
<dbReference type="Proteomes" id="UP001154265">
    <property type="component" value="Unassembled WGS sequence"/>
</dbReference>
<name>A0ABT6EVH5_9SYNE</name>
<dbReference type="EMBL" id="JAKKUT010000001">
    <property type="protein sequence ID" value="MDG2989392.1"/>
    <property type="molecule type" value="Genomic_DNA"/>
</dbReference>
<dbReference type="PANTHER" id="PTHR30372">
    <property type="entry name" value="LIPID-A-DISACCHARIDE SYNTHASE"/>
    <property type="match status" value="1"/>
</dbReference>